<dbReference type="Pfam" id="PF12974">
    <property type="entry name" value="Phosphonate-bd"/>
    <property type="match status" value="1"/>
</dbReference>
<gene>
    <name evidence="1" type="ORF">A0U93_07705</name>
</gene>
<dbReference type="EMBL" id="CP014691">
    <property type="protein sequence ID" value="AQS89383.1"/>
    <property type="molecule type" value="Genomic_DNA"/>
</dbReference>
<sequence>MYDWPEVRQGVDARWAALRARLLAAGVAAPRDLVRRNADMPPVPGGIRAADGALLAPDPAMLPPDDLDLDVLWRHPRLLLGETCRGPMSLGLSAHVVVVGQNAYDGIPGGSGVEYRSAVVARRDVGRAAAVPATRGAVLPLADFEGRVLAVNAGHSLSGYLSLRDDLATAGRDMTLFAGSVDTGSHRRSLRAVAAGDADIAAIDCRSWALALRHEPVAAALHVIGWTASRVGLPFITARHTDPKIRTILGGHVNA</sequence>
<evidence type="ECO:0000313" key="1">
    <source>
        <dbReference type="EMBL" id="AQS89383.1"/>
    </source>
</evidence>
<accession>A0A1U9KUA6</accession>
<dbReference type="OrthoDB" id="7353682at2"/>
<dbReference type="KEGG" id="nch:A0U93_07705"/>
<dbReference type="Proteomes" id="UP000188604">
    <property type="component" value="Chromosome"/>
</dbReference>
<protein>
    <submittedName>
        <fullName evidence="1">Phosphate ABC transporter substrate-binding protein</fullName>
    </submittedName>
</protein>
<keyword evidence="2" id="KW-1185">Reference proteome</keyword>
<dbReference type="PANTHER" id="PTHR35841">
    <property type="entry name" value="PHOSPHONATES-BINDING PERIPLASMIC PROTEIN"/>
    <property type="match status" value="1"/>
</dbReference>
<organism evidence="1 2">
    <name type="scientific">Neoasaia chiangmaiensis</name>
    <dbReference type="NCBI Taxonomy" id="320497"/>
    <lineage>
        <taxon>Bacteria</taxon>
        <taxon>Pseudomonadati</taxon>
        <taxon>Pseudomonadota</taxon>
        <taxon>Alphaproteobacteria</taxon>
        <taxon>Acetobacterales</taxon>
        <taxon>Acetobacteraceae</taxon>
        <taxon>Neoasaia</taxon>
    </lineage>
</organism>
<name>A0A1U9KUA6_9PROT</name>
<proteinExistence type="predicted"/>
<dbReference type="AlphaFoldDB" id="A0A1U9KUA6"/>
<reference evidence="1 2" key="1">
    <citation type="submission" date="2016-03" db="EMBL/GenBank/DDBJ databases">
        <title>Acetic acid bacteria sequencing.</title>
        <authorList>
            <person name="Brandt J."/>
            <person name="Jakob F."/>
            <person name="Vogel R.F."/>
        </authorList>
    </citation>
    <scope>NUCLEOTIDE SEQUENCE [LARGE SCALE GENOMIC DNA]</scope>
    <source>
        <strain evidence="1 2">NBRC 101099</strain>
    </source>
</reference>
<dbReference type="STRING" id="320497.A0U93_07705"/>
<dbReference type="Gene3D" id="3.40.190.10">
    <property type="entry name" value="Periplasmic binding protein-like II"/>
    <property type="match status" value="1"/>
</dbReference>
<dbReference type="SUPFAM" id="SSF53850">
    <property type="entry name" value="Periplasmic binding protein-like II"/>
    <property type="match status" value="1"/>
</dbReference>
<dbReference type="PANTHER" id="PTHR35841:SF1">
    <property type="entry name" value="PHOSPHONATES-BINDING PERIPLASMIC PROTEIN"/>
    <property type="match status" value="1"/>
</dbReference>
<evidence type="ECO:0000313" key="2">
    <source>
        <dbReference type="Proteomes" id="UP000188604"/>
    </source>
</evidence>